<dbReference type="PROSITE" id="PS50159">
    <property type="entry name" value="RIBOSOMAL_S13_2"/>
    <property type="match status" value="1"/>
</dbReference>
<dbReference type="GO" id="GO:0006412">
    <property type="term" value="P:translation"/>
    <property type="evidence" value="ECO:0007669"/>
    <property type="project" value="InterPro"/>
</dbReference>
<dbReference type="GO" id="GO:0005739">
    <property type="term" value="C:mitochondrion"/>
    <property type="evidence" value="ECO:0007669"/>
    <property type="project" value="TreeGrafter"/>
</dbReference>
<dbReference type="InterPro" id="IPR027437">
    <property type="entry name" value="Rbsml_uS13_C"/>
</dbReference>
<feature type="region of interest" description="Disordered" evidence="5">
    <location>
        <begin position="98"/>
        <end position="118"/>
    </location>
</feature>
<reference evidence="6" key="1">
    <citation type="submission" date="2020-07" db="EMBL/GenBank/DDBJ databases">
        <title>Nitzschia anatoliensis sp. nov., a cryptic diatom species from the highly alkaline Van Lake (Turkey).</title>
        <authorList>
            <person name="Solak C.N."/>
            <person name="Gastineau R."/>
            <person name="Lemieux C."/>
            <person name="Turmel M."/>
            <person name="Gorecka E."/>
            <person name="Trobajo R."/>
            <person name="Rybak M."/>
            <person name="Yilmaz E."/>
            <person name="Witkowski A."/>
        </authorList>
    </citation>
    <scope>NUCLEOTIDE SEQUENCE</scope>
</reference>
<name>A0A8F7KW84_9STRA</name>
<evidence type="ECO:0000256" key="4">
    <source>
        <dbReference type="RuleBase" id="RU003830"/>
    </source>
</evidence>
<geneLocation type="mitochondrion" evidence="6"/>
<protein>
    <submittedName>
        <fullName evidence="6">Ribosomal protein S13</fullName>
    </submittedName>
</protein>
<proteinExistence type="inferred from homology"/>
<evidence type="ECO:0000313" key="6">
    <source>
        <dbReference type="EMBL" id="QXV92919.1"/>
    </source>
</evidence>
<dbReference type="GO" id="GO:0003735">
    <property type="term" value="F:structural constituent of ribosome"/>
    <property type="evidence" value="ECO:0007669"/>
    <property type="project" value="InterPro"/>
</dbReference>
<keyword evidence="3 4" id="KW-0687">Ribonucleoprotein</keyword>
<evidence type="ECO:0000256" key="5">
    <source>
        <dbReference type="SAM" id="MobiDB-lite"/>
    </source>
</evidence>
<dbReference type="PIRSF" id="PIRSF002134">
    <property type="entry name" value="Ribosomal_S13"/>
    <property type="match status" value="1"/>
</dbReference>
<dbReference type="InterPro" id="IPR010979">
    <property type="entry name" value="Ribosomal_uS13-like_H2TH"/>
</dbReference>
<dbReference type="PANTHER" id="PTHR10871:SF1">
    <property type="entry name" value="SMALL RIBOSOMAL SUBUNIT PROTEIN US13M"/>
    <property type="match status" value="1"/>
</dbReference>
<keyword evidence="6" id="KW-0496">Mitochondrion</keyword>
<dbReference type="Gene3D" id="1.10.8.50">
    <property type="match status" value="1"/>
</dbReference>
<dbReference type="GO" id="GO:0003723">
    <property type="term" value="F:RNA binding"/>
    <property type="evidence" value="ECO:0007669"/>
    <property type="project" value="InterPro"/>
</dbReference>
<evidence type="ECO:0000256" key="1">
    <source>
        <dbReference type="ARBA" id="ARBA00008080"/>
    </source>
</evidence>
<dbReference type="Pfam" id="PF00416">
    <property type="entry name" value="Ribosomal_S13"/>
    <property type="match status" value="1"/>
</dbReference>
<evidence type="ECO:0000256" key="2">
    <source>
        <dbReference type="ARBA" id="ARBA00022980"/>
    </source>
</evidence>
<dbReference type="EMBL" id="MT742552">
    <property type="protein sequence ID" value="QXV92919.1"/>
    <property type="molecule type" value="Genomic_DNA"/>
</dbReference>
<evidence type="ECO:0000256" key="3">
    <source>
        <dbReference type="ARBA" id="ARBA00023274"/>
    </source>
</evidence>
<dbReference type="PANTHER" id="PTHR10871">
    <property type="entry name" value="30S RIBOSOMAL PROTEIN S13/40S RIBOSOMAL PROTEIN S18"/>
    <property type="match status" value="1"/>
</dbReference>
<sequence length="118" mass="13497">MMLYLLETNLSDQKPVLFALMQIRGIGKSTALFICKKLGFSQNLKVKNLHQEQIADLLQVIDSLHLSLNNELKKLNSMALKKLISIKSYRGLRRARGLPVRGQRTHTNAKSAKKHKRF</sequence>
<dbReference type="GO" id="GO:0015935">
    <property type="term" value="C:small ribosomal subunit"/>
    <property type="evidence" value="ECO:0007669"/>
    <property type="project" value="TreeGrafter"/>
</dbReference>
<comment type="similarity">
    <text evidence="1 4">Belongs to the universal ribosomal protein uS13 family.</text>
</comment>
<gene>
    <name evidence="6" type="primary">rps13</name>
</gene>
<dbReference type="InterPro" id="IPR001892">
    <property type="entry name" value="Ribosomal_uS13"/>
</dbReference>
<keyword evidence="2 4" id="KW-0689">Ribosomal protein</keyword>
<dbReference type="AlphaFoldDB" id="A0A8F7KW84"/>
<organism evidence="6">
    <name type="scientific">Nitzschia anatoliensis</name>
    <dbReference type="NCBI Taxonomy" id="2862141"/>
    <lineage>
        <taxon>Eukaryota</taxon>
        <taxon>Sar</taxon>
        <taxon>Stramenopiles</taxon>
        <taxon>Ochrophyta</taxon>
        <taxon>Bacillariophyta</taxon>
        <taxon>Bacillariophyceae</taxon>
        <taxon>Bacillariophycidae</taxon>
        <taxon>Bacillariales</taxon>
        <taxon>Bacillariaceae</taxon>
        <taxon>Nitzschia</taxon>
    </lineage>
</organism>
<accession>A0A8F7KW84</accession>
<dbReference type="Gene3D" id="4.10.910.10">
    <property type="entry name" value="30s ribosomal protein s13, domain 2"/>
    <property type="match status" value="1"/>
</dbReference>
<dbReference type="SUPFAM" id="SSF46946">
    <property type="entry name" value="S13-like H2TH domain"/>
    <property type="match status" value="1"/>
</dbReference>